<reference evidence="11" key="1">
    <citation type="submission" date="2022-01" db="EMBL/GenBank/DDBJ databases">
        <title>Genome Sequence Resource for Two Populations of Ditylenchus destructor, the Migratory Endoparasitic Phytonematode.</title>
        <authorList>
            <person name="Zhang H."/>
            <person name="Lin R."/>
            <person name="Xie B."/>
        </authorList>
    </citation>
    <scope>NUCLEOTIDE SEQUENCE</scope>
    <source>
        <strain evidence="11">BazhouSP</strain>
    </source>
</reference>
<evidence type="ECO:0000256" key="8">
    <source>
        <dbReference type="SAM" id="MobiDB-lite"/>
    </source>
</evidence>
<dbReference type="Proteomes" id="UP001201812">
    <property type="component" value="Unassembled WGS sequence"/>
</dbReference>
<evidence type="ECO:0000313" key="12">
    <source>
        <dbReference type="Proteomes" id="UP001201812"/>
    </source>
</evidence>
<evidence type="ECO:0000259" key="10">
    <source>
        <dbReference type="PROSITE" id="PS51034"/>
    </source>
</evidence>
<dbReference type="GO" id="GO:0005886">
    <property type="term" value="C:plasma membrane"/>
    <property type="evidence" value="ECO:0007669"/>
    <property type="project" value="UniProtKB-SubCell"/>
</dbReference>
<protein>
    <submittedName>
        <fullName evidence="11">Zona pellucida-like domain-containing protein</fullName>
    </submittedName>
</protein>
<comment type="caution">
    <text evidence="11">The sequence shown here is derived from an EMBL/GenBank/DDBJ whole genome shotgun (WGS) entry which is preliminary data.</text>
</comment>
<dbReference type="InterPro" id="IPR051962">
    <property type="entry name" value="Cuticlin"/>
</dbReference>
<keyword evidence="12" id="KW-1185">Reference proteome</keyword>
<feature type="region of interest" description="Disordered" evidence="8">
    <location>
        <begin position="483"/>
        <end position="502"/>
    </location>
</feature>
<keyword evidence="6 9" id="KW-1133">Transmembrane helix</keyword>
<organism evidence="11 12">
    <name type="scientific">Ditylenchus destructor</name>
    <dbReference type="NCBI Taxonomy" id="166010"/>
    <lineage>
        <taxon>Eukaryota</taxon>
        <taxon>Metazoa</taxon>
        <taxon>Ecdysozoa</taxon>
        <taxon>Nematoda</taxon>
        <taxon>Chromadorea</taxon>
        <taxon>Rhabditida</taxon>
        <taxon>Tylenchina</taxon>
        <taxon>Tylenchomorpha</taxon>
        <taxon>Sphaerularioidea</taxon>
        <taxon>Anguinidae</taxon>
        <taxon>Anguininae</taxon>
        <taxon>Ditylenchus</taxon>
    </lineage>
</organism>
<evidence type="ECO:0000256" key="4">
    <source>
        <dbReference type="ARBA" id="ARBA00022692"/>
    </source>
</evidence>
<dbReference type="EMBL" id="JAKKPZ010000005">
    <property type="protein sequence ID" value="KAI1720593.1"/>
    <property type="molecule type" value="Genomic_DNA"/>
</dbReference>
<feature type="domain" description="ZP" evidence="10">
    <location>
        <begin position="50"/>
        <end position="300"/>
    </location>
</feature>
<keyword evidence="4 9" id="KW-0812">Transmembrane</keyword>
<dbReference type="PANTHER" id="PTHR22907">
    <property type="entry name" value="GH04558P"/>
    <property type="match status" value="1"/>
</dbReference>
<dbReference type="Pfam" id="PF25301">
    <property type="entry name" value="CUT_C"/>
    <property type="match status" value="1"/>
</dbReference>
<evidence type="ECO:0000256" key="1">
    <source>
        <dbReference type="ARBA" id="ARBA00004251"/>
    </source>
</evidence>
<feature type="compositionally biased region" description="Polar residues" evidence="8">
    <location>
        <begin position="311"/>
        <end position="321"/>
    </location>
</feature>
<feature type="transmembrane region" description="Helical" evidence="9">
    <location>
        <begin position="562"/>
        <end position="587"/>
    </location>
</feature>
<evidence type="ECO:0000256" key="2">
    <source>
        <dbReference type="ARBA" id="ARBA00022460"/>
    </source>
</evidence>
<dbReference type="SMART" id="SM00241">
    <property type="entry name" value="ZP"/>
    <property type="match status" value="1"/>
</dbReference>
<feature type="compositionally biased region" description="Pro residues" evidence="8">
    <location>
        <begin position="326"/>
        <end position="336"/>
    </location>
</feature>
<accession>A0AAD4N9W9</accession>
<evidence type="ECO:0000256" key="7">
    <source>
        <dbReference type="ARBA" id="ARBA00023136"/>
    </source>
</evidence>
<keyword evidence="7 9" id="KW-0472">Membrane</keyword>
<keyword evidence="5" id="KW-0732">Signal</keyword>
<sequence length="603" mass="65913">MVVAEMRNRNRKKSRLFASSYTIFSIFYVFLPFITAIPIDNSLTDEPSVTCGADSLSIDFQTQKAFTGRIFVKGYSQDKNCQLTKLPAGGTESYATANERVMGFSINFSQCGLRRNREMSGVSITTTVVVSFHPIFITKVDRAYRLNCFYQEARRTVSQQLDVSMLTTKTIYKQTSMPTCRYDILSEGPSGSPVKYAKIGDLVYHKWSCDAEIPNLYCMKVHSCTVNDGQGGELVYVLDQTGCEIDGYVLPNLDYTTDLVAGQSAYVFKFADKPTLHFNCQIELTLKDQEAGCVYSQPQCENPAGEYVDQNAVSTPPSAQYTTPQRPDPYPTPPAPFGTGAGKGSTVPRVNTDAAIGTAAGNGYEQQTLPGAQYKISENYLTSTPASNYQENGDSRGGGNNINSVYGSDQSGKTINNSKQTQVSPSNRDRESGSSEETSQPYPFGNAGVTLSNSGYNSMSPQPYGAEKGANYQEETDVFASRPTTQDYQPPKPPSGPSQPYGAAQRIIAKRETKKVADFDLPEKSLVVIEIDENPLGHQQRSLNSQQVRADKVANNPPCISLGLFVAVFALALLLAASFGGFLLYMLRNSGHIPPAFARKFPL</sequence>
<name>A0AAD4N9W9_9BILA</name>
<feature type="compositionally biased region" description="Polar residues" evidence="8">
    <location>
        <begin position="401"/>
        <end position="426"/>
    </location>
</feature>
<dbReference type="Pfam" id="PF25057">
    <property type="entry name" value="CUT_N"/>
    <property type="match status" value="1"/>
</dbReference>
<dbReference type="InterPro" id="IPR057475">
    <property type="entry name" value="CUT_C"/>
</dbReference>
<feature type="transmembrane region" description="Helical" evidence="9">
    <location>
        <begin position="21"/>
        <end position="39"/>
    </location>
</feature>
<proteinExistence type="predicted"/>
<dbReference type="GO" id="GO:0042302">
    <property type="term" value="F:structural constituent of cuticle"/>
    <property type="evidence" value="ECO:0007669"/>
    <property type="project" value="UniProtKB-KW"/>
</dbReference>
<dbReference type="InterPro" id="IPR056953">
    <property type="entry name" value="CUT_N"/>
</dbReference>
<evidence type="ECO:0000256" key="5">
    <source>
        <dbReference type="ARBA" id="ARBA00022729"/>
    </source>
</evidence>
<dbReference type="PANTHER" id="PTHR22907:SF57">
    <property type="entry name" value="CUTICLIN-4"/>
    <property type="match status" value="1"/>
</dbReference>
<dbReference type="InterPro" id="IPR001507">
    <property type="entry name" value="ZP_dom"/>
</dbReference>
<evidence type="ECO:0000256" key="3">
    <source>
        <dbReference type="ARBA" id="ARBA00022475"/>
    </source>
</evidence>
<gene>
    <name evidence="11" type="ORF">DdX_04833</name>
</gene>
<dbReference type="PROSITE" id="PS51034">
    <property type="entry name" value="ZP_2"/>
    <property type="match status" value="1"/>
</dbReference>
<dbReference type="AlphaFoldDB" id="A0AAD4N9W9"/>
<evidence type="ECO:0000256" key="6">
    <source>
        <dbReference type="ARBA" id="ARBA00022989"/>
    </source>
</evidence>
<evidence type="ECO:0000313" key="11">
    <source>
        <dbReference type="EMBL" id="KAI1720593.1"/>
    </source>
</evidence>
<feature type="region of interest" description="Disordered" evidence="8">
    <location>
        <begin position="307"/>
        <end position="349"/>
    </location>
</feature>
<feature type="region of interest" description="Disordered" evidence="8">
    <location>
        <begin position="385"/>
        <end position="468"/>
    </location>
</feature>
<keyword evidence="2" id="KW-0193">Cuticle</keyword>
<feature type="compositionally biased region" description="Polar residues" evidence="8">
    <location>
        <begin position="449"/>
        <end position="461"/>
    </location>
</feature>
<comment type="subcellular location">
    <subcellularLocation>
        <location evidence="1">Cell membrane</location>
        <topology evidence="1">Single-pass type I membrane protein</topology>
    </subcellularLocation>
</comment>
<evidence type="ECO:0000256" key="9">
    <source>
        <dbReference type="SAM" id="Phobius"/>
    </source>
</evidence>
<keyword evidence="3" id="KW-1003">Cell membrane</keyword>